<feature type="compositionally biased region" description="Low complexity" evidence="1">
    <location>
        <begin position="261"/>
        <end position="317"/>
    </location>
</feature>
<reference evidence="2" key="1">
    <citation type="submission" date="2017-07" db="EMBL/GenBank/DDBJ databases">
        <title>Taro Niue Genome Assembly and Annotation.</title>
        <authorList>
            <person name="Atibalentja N."/>
            <person name="Keating K."/>
            <person name="Fields C.J."/>
        </authorList>
    </citation>
    <scope>NUCLEOTIDE SEQUENCE</scope>
    <source>
        <strain evidence="2">Niue_2</strain>
        <tissue evidence="2">Leaf</tissue>
    </source>
</reference>
<gene>
    <name evidence="2" type="ORF">Taro_037080</name>
</gene>
<organism evidence="2 3">
    <name type="scientific">Colocasia esculenta</name>
    <name type="common">Wild taro</name>
    <name type="synonym">Arum esculentum</name>
    <dbReference type="NCBI Taxonomy" id="4460"/>
    <lineage>
        <taxon>Eukaryota</taxon>
        <taxon>Viridiplantae</taxon>
        <taxon>Streptophyta</taxon>
        <taxon>Embryophyta</taxon>
        <taxon>Tracheophyta</taxon>
        <taxon>Spermatophyta</taxon>
        <taxon>Magnoliopsida</taxon>
        <taxon>Liliopsida</taxon>
        <taxon>Araceae</taxon>
        <taxon>Aroideae</taxon>
        <taxon>Colocasieae</taxon>
        <taxon>Colocasia</taxon>
    </lineage>
</organism>
<evidence type="ECO:0000313" key="2">
    <source>
        <dbReference type="EMBL" id="MQM04283.1"/>
    </source>
</evidence>
<protein>
    <submittedName>
        <fullName evidence="2">Uncharacterized protein</fullName>
    </submittedName>
</protein>
<dbReference type="Proteomes" id="UP000652761">
    <property type="component" value="Unassembled WGS sequence"/>
</dbReference>
<accession>A0A843VZF3</accession>
<name>A0A843VZF3_COLES</name>
<comment type="caution">
    <text evidence="2">The sequence shown here is derived from an EMBL/GenBank/DDBJ whole genome shotgun (WGS) entry which is preliminary data.</text>
</comment>
<evidence type="ECO:0000313" key="3">
    <source>
        <dbReference type="Proteomes" id="UP000652761"/>
    </source>
</evidence>
<sequence>MLDPLTVNGKMRSLRVSYPWRPRRCPQCLSFGHANGECKRDQGPKVVNKIYQKKTSAVAANSLVPVSNAFALLQEGNNDVSLVEASIIHAPPSGTPHAPPSCASDSPHAPPSCAAAKSPTHTTSHAPKSPAHASTLCEGSCKVQPTQDSSSLSSIEREEERVHSLLAANTCKRDTKDASIASISGDQRIQVDSQMVEKEGYAHGSNKGIPVGMDSSNADDPGEEAGGGPAEEGAVEALSFNSSSSSWRWSSRCRSSRDHSAASSAATTGRPSPSSPSPTSSSTSPLPRPCAASMSSSTSAAATSSPSPSPLTASSSSRCAAPPRWPQTVRRTSCWRRTVAGGALPGAPRELPEQVQAQLGAPLRLPHLHFRLHRLFLRRHHMLLAPWLASFRRHESHHNTSSNYCFCCC</sequence>
<proteinExistence type="predicted"/>
<feature type="region of interest" description="Disordered" evidence="1">
    <location>
        <begin position="200"/>
        <end position="230"/>
    </location>
</feature>
<evidence type="ECO:0000256" key="1">
    <source>
        <dbReference type="SAM" id="MobiDB-lite"/>
    </source>
</evidence>
<feature type="region of interest" description="Disordered" evidence="1">
    <location>
        <begin position="258"/>
        <end position="325"/>
    </location>
</feature>
<dbReference type="AlphaFoldDB" id="A0A843VZF3"/>
<feature type="region of interest" description="Disordered" evidence="1">
    <location>
        <begin position="91"/>
        <end position="135"/>
    </location>
</feature>
<dbReference type="EMBL" id="NMUH01003185">
    <property type="protein sequence ID" value="MQM04283.1"/>
    <property type="molecule type" value="Genomic_DNA"/>
</dbReference>
<keyword evidence="3" id="KW-1185">Reference proteome</keyword>